<reference evidence="1" key="1">
    <citation type="submission" date="2022-11" db="EMBL/GenBank/DDBJ databases">
        <title>Chromosome-level genome of Pogonophryne albipinna.</title>
        <authorList>
            <person name="Jo E."/>
        </authorList>
    </citation>
    <scope>NUCLEOTIDE SEQUENCE</scope>
    <source>
        <strain evidence="1">SGF0006</strain>
        <tissue evidence="1">Muscle</tissue>
    </source>
</reference>
<gene>
    <name evidence="1" type="ORF">JOQ06_009460</name>
</gene>
<dbReference type="EMBL" id="JAPTMU010000002">
    <property type="protein sequence ID" value="KAJ4947425.1"/>
    <property type="molecule type" value="Genomic_DNA"/>
</dbReference>
<comment type="caution">
    <text evidence="1">The sequence shown here is derived from an EMBL/GenBank/DDBJ whole genome shotgun (WGS) entry which is preliminary data.</text>
</comment>
<name>A0AAD6BQZ2_9TELE</name>
<keyword evidence="2" id="KW-1185">Reference proteome</keyword>
<protein>
    <submittedName>
        <fullName evidence="1">Uncharacterized protein</fullName>
    </submittedName>
</protein>
<dbReference type="Proteomes" id="UP001219934">
    <property type="component" value="Unassembled WGS sequence"/>
</dbReference>
<proteinExistence type="predicted"/>
<organism evidence="1 2">
    <name type="scientific">Pogonophryne albipinna</name>
    <dbReference type="NCBI Taxonomy" id="1090488"/>
    <lineage>
        <taxon>Eukaryota</taxon>
        <taxon>Metazoa</taxon>
        <taxon>Chordata</taxon>
        <taxon>Craniata</taxon>
        <taxon>Vertebrata</taxon>
        <taxon>Euteleostomi</taxon>
        <taxon>Actinopterygii</taxon>
        <taxon>Neopterygii</taxon>
        <taxon>Teleostei</taxon>
        <taxon>Neoteleostei</taxon>
        <taxon>Acanthomorphata</taxon>
        <taxon>Eupercaria</taxon>
        <taxon>Perciformes</taxon>
        <taxon>Notothenioidei</taxon>
        <taxon>Pogonophryne</taxon>
    </lineage>
</organism>
<evidence type="ECO:0000313" key="2">
    <source>
        <dbReference type="Proteomes" id="UP001219934"/>
    </source>
</evidence>
<evidence type="ECO:0000313" key="1">
    <source>
        <dbReference type="EMBL" id="KAJ4947425.1"/>
    </source>
</evidence>
<sequence>MEVALEEVGKDGGNKGYVEVAYEEEEQEEEPMGDLDTLLTLLLGSTVHCVVASIALTQLRVSKTNPPVLREGMLDMESRPL</sequence>
<accession>A0AAD6BQZ2</accession>
<dbReference type="AlphaFoldDB" id="A0AAD6BQZ2"/>